<comment type="caution">
    <text evidence="1">The sequence shown here is derived from an EMBL/GenBank/DDBJ whole genome shotgun (WGS) entry which is preliminary data.</text>
</comment>
<dbReference type="EMBL" id="JABSTR010000004">
    <property type="protein sequence ID" value="KAH9366943.1"/>
    <property type="molecule type" value="Genomic_DNA"/>
</dbReference>
<gene>
    <name evidence="1" type="ORF">HPB48_002458</name>
</gene>
<keyword evidence="2" id="KW-1185">Reference proteome</keyword>
<name>A0A9J6FVV6_HAELO</name>
<reference evidence="1 2" key="1">
    <citation type="journal article" date="2020" name="Cell">
        <title>Large-Scale Comparative Analyses of Tick Genomes Elucidate Their Genetic Diversity and Vector Capacities.</title>
        <authorList>
            <consortium name="Tick Genome and Microbiome Consortium (TIGMIC)"/>
            <person name="Jia N."/>
            <person name="Wang J."/>
            <person name="Shi W."/>
            <person name="Du L."/>
            <person name="Sun Y."/>
            <person name="Zhan W."/>
            <person name="Jiang J.F."/>
            <person name="Wang Q."/>
            <person name="Zhang B."/>
            <person name="Ji P."/>
            <person name="Bell-Sakyi L."/>
            <person name="Cui X.M."/>
            <person name="Yuan T.T."/>
            <person name="Jiang B.G."/>
            <person name="Yang W.F."/>
            <person name="Lam T.T."/>
            <person name="Chang Q.C."/>
            <person name="Ding S.J."/>
            <person name="Wang X.J."/>
            <person name="Zhu J.G."/>
            <person name="Ruan X.D."/>
            <person name="Zhao L."/>
            <person name="Wei J.T."/>
            <person name="Ye R.Z."/>
            <person name="Que T.C."/>
            <person name="Du C.H."/>
            <person name="Zhou Y.H."/>
            <person name="Cheng J.X."/>
            <person name="Dai P.F."/>
            <person name="Guo W.B."/>
            <person name="Han X.H."/>
            <person name="Huang E.J."/>
            <person name="Li L.F."/>
            <person name="Wei W."/>
            <person name="Gao Y.C."/>
            <person name="Liu J.Z."/>
            <person name="Shao H.Z."/>
            <person name="Wang X."/>
            <person name="Wang C.C."/>
            <person name="Yang T.C."/>
            <person name="Huo Q.B."/>
            <person name="Li W."/>
            <person name="Chen H.Y."/>
            <person name="Chen S.E."/>
            <person name="Zhou L.G."/>
            <person name="Ni X.B."/>
            <person name="Tian J.H."/>
            <person name="Sheng Y."/>
            <person name="Liu T."/>
            <person name="Pan Y.S."/>
            <person name="Xia L.Y."/>
            <person name="Li J."/>
            <person name="Zhao F."/>
            <person name="Cao W.C."/>
        </authorList>
    </citation>
    <scope>NUCLEOTIDE SEQUENCE [LARGE SCALE GENOMIC DNA]</scope>
    <source>
        <strain evidence="1">HaeL-2018</strain>
    </source>
</reference>
<organism evidence="1 2">
    <name type="scientific">Haemaphysalis longicornis</name>
    <name type="common">Bush tick</name>
    <dbReference type="NCBI Taxonomy" id="44386"/>
    <lineage>
        <taxon>Eukaryota</taxon>
        <taxon>Metazoa</taxon>
        <taxon>Ecdysozoa</taxon>
        <taxon>Arthropoda</taxon>
        <taxon>Chelicerata</taxon>
        <taxon>Arachnida</taxon>
        <taxon>Acari</taxon>
        <taxon>Parasitiformes</taxon>
        <taxon>Ixodida</taxon>
        <taxon>Ixodoidea</taxon>
        <taxon>Ixodidae</taxon>
        <taxon>Haemaphysalinae</taxon>
        <taxon>Haemaphysalis</taxon>
    </lineage>
</organism>
<protein>
    <submittedName>
        <fullName evidence="1">Uncharacterized protein</fullName>
    </submittedName>
</protein>
<accession>A0A9J6FVV6</accession>
<dbReference type="OrthoDB" id="10060618at2759"/>
<dbReference type="VEuPathDB" id="VectorBase:HLOH_046470"/>
<evidence type="ECO:0000313" key="2">
    <source>
        <dbReference type="Proteomes" id="UP000821853"/>
    </source>
</evidence>
<dbReference type="AlphaFoldDB" id="A0A9J6FVV6"/>
<dbReference type="Proteomes" id="UP000821853">
    <property type="component" value="Chromosome 2"/>
</dbReference>
<evidence type="ECO:0000313" key="1">
    <source>
        <dbReference type="EMBL" id="KAH9366943.1"/>
    </source>
</evidence>
<sequence>MSVSETLTVVQDAWRVEAALIMFKRSLSKNGLQYTTVMSDGDSRTMHGLKEKGVYGFIP</sequence>
<proteinExistence type="predicted"/>